<feature type="domain" description="Sigma-54 factor interaction" evidence="5">
    <location>
        <begin position="367"/>
        <end position="426"/>
    </location>
</feature>
<dbReference type="Proteomes" id="UP001597182">
    <property type="component" value="Unassembled WGS sequence"/>
</dbReference>
<dbReference type="RefSeq" id="WP_346091588.1">
    <property type="nucleotide sequence ID" value="NZ_BAABKS010000029.1"/>
</dbReference>
<dbReference type="InterPro" id="IPR027417">
    <property type="entry name" value="P-loop_NTPase"/>
</dbReference>
<gene>
    <name evidence="6" type="ORF">ACFQ34_16730</name>
</gene>
<evidence type="ECO:0000256" key="2">
    <source>
        <dbReference type="ARBA" id="ARBA00022840"/>
    </source>
</evidence>
<dbReference type="PANTHER" id="PTHR32071">
    <property type="entry name" value="TRANSCRIPTIONAL REGULATORY PROTEIN"/>
    <property type="match status" value="1"/>
</dbReference>
<dbReference type="SUPFAM" id="SSF52540">
    <property type="entry name" value="P-loop containing nucleoside triphosphate hydrolases"/>
    <property type="match status" value="1"/>
</dbReference>
<keyword evidence="2" id="KW-0067">ATP-binding</keyword>
<dbReference type="InterPro" id="IPR009057">
    <property type="entry name" value="Homeodomain-like_sf"/>
</dbReference>
<keyword evidence="7" id="KW-1185">Reference proteome</keyword>
<dbReference type="SUPFAM" id="SSF46689">
    <property type="entry name" value="Homeodomain-like"/>
    <property type="match status" value="1"/>
</dbReference>
<name>A0ABW3VIF6_9PSEU</name>
<dbReference type="PROSITE" id="PS50045">
    <property type="entry name" value="SIGMA54_INTERACT_4"/>
    <property type="match status" value="1"/>
</dbReference>
<dbReference type="Gene3D" id="1.10.10.60">
    <property type="entry name" value="Homeodomain-like"/>
    <property type="match status" value="1"/>
</dbReference>
<dbReference type="InterPro" id="IPR058031">
    <property type="entry name" value="AAA_lid_NorR"/>
</dbReference>
<comment type="caution">
    <text evidence="6">The sequence shown here is derived from an EMBL/GenBank/DDBJ whole genome shotgun (WGS) entry which is preliminary data.</text>
</comment>
<evidence type="ECO:0000256" key="3">
    <source>
        <dbReference type="ARBA" id="ARBA00023015"/>
    </source>
</evidence>
<reference evidence="7" key="1">
    <citation type="journal article" date="2019" name="Int. J. Syst. Evol. Microbiol.">
        <title>The Global Catalogue of Microorganisms (GCM) 10K type strain sequencing project: providing services to taxonomists for standard genome sequencing and annotation.</title>
        <authorList>
            <consortium name="The Broad Institute Genomics Platform"/>
            <consortium name="The Broad Institute Genome Sequencing Center for Infectious Disease"/>
            <person name="Wu L."/>
            <person name="Ma J."/>
        </authorList>
    </citation>
    <scope>NUCLEOTIDE SEQUENCE [LARGE SCALE GENOMIC DNA]</scope>
    <source>
        <strain evidence="7">CCUG 49018</strain>
    </source>
</reference>
<evidence type="ECO:0000256" key="4">
    <source>
        <dbReference type="ARBA" id="ARBA00023163"/>
    </source>
</evidence>
<organism evidence="6 7">
    <name type="scientific">Pseudonocardia benzenivorans</name>
    <dbReference type="NCBI Taxonomy" id="228005"/>
    <lineage>
        <taxon>Bacteria</taxon>
        <taxon>Bacillati</taxon>
        <taxon>Actinomycetota</taxon>
        <taxon>Actinomycetes</taxon>
        <taxon>Pseudonocardiales</taxon>
        <taxon>Pseudonocardiaceae</taxon>
        <taxon>Pseudonocardia</taxon>
    </lineage>
</organism>
<sequence>MDGSASLSEREQIARPVAVGAGSVVSDRLAASWRRSTEFGASLDEVAPAFSGSVDEESLFFRSGLDVIGGLQETLANEPISLMLTDPDGVVLTRLCRERSLLSALDSVYLAPGFDYGEREAGTTGLGLALADRAPALVRADQHFCAELWGYTCAAAPVLDPVTGELAGTVNLTTWAQQSDNLLLALAQSAASSTTALMLARHRGRSPRPAPHGQVFRVFLRPPGTSAVALSAGWRTAVAEVEAALSAGRVVAVVGEDGVGRRSLLTDALARTHPRGRVLVARPPAPRDTAAWLDLWGPELGKEATSIVVSEVDELSSLAATKLSGHLHGVASAPDAGPDGPRPAVAFTARDASTVPEPLRPLVDTYVELPPLRRRRADILPLASAFAARRRHREVGFTAAARRSLTAYDWPGNVEQLRSVVDIAAARSDMVDVEHLPAELVSAAPRRVLSRIETVERDEILRCLAEPGITMTEAAVRLGISRATLYRRIEVYGLRDTREGSAR</sequence>
<dbReference type="EMBL" id="JBHTMB010000141">
    <property type="protein sequence ID" value="MFD1234939.1"/>
    <property type="molecule type" value="Genomic_DNA"/>
</dbReference>
<keyword evidence="4" id="KW-0804">Transcription</keyword>
<evidence type="ECO:0000313" key="7">
    <source>
        <dbReference type="Proteomes" id="UP001597182"/>
    </source>
</evidence>
<evidence type="ECO:0000256" key="1">
    <source>
        <dbReference type="ARBA" id="ARBA00022741"/>
    </source>
</evidence>
<dbReference type="InterPro" id="IPR002197">
    <property type="entry name" value="HTH_Fis"/>
</dbReference>
<keyword evidence="3" id="KW-0805">Transcription regulation</keyword>
<dbReference type="InterPro" id="IPR002078">
    <property type="entry name" value="Sigma_54_int"/>
</dbReference>
<protein>
    <submittedName>
        <fullName evidence="6">Helix-turn-helix domain-containing protein</fullName>
    </submittedName>
</protein>
<dbReference type="Gene3D" id="3.30.450.40">
    <property type="match status" value="1"/>
</dbReference>
<dbReference type="Gene3D" id="1.10.8.60">
    <property type="match status" value="1"/>
</dbReference>
<evidence type="ECO:0000313" key="6">
    <source>
        <dbReference type="EMBL" id="MFD1234939.1"/>
    </source>
</evidence>
<dbReference type="InterPro" id="IPR029016">
    <property type="entry name" value="GAF-like_dom_sf"/>
</dbReference>
<accession>A0ABW3VIF6</accession>
<keyword evidence="1" id="KW-0547">Nucleotide-binding</keyword>
<proteinExistence type="predicted"/>
<evidence type="ECO:0000259" key="5">
    <source>
        <dbReference type="PROSITE" id="PS50045"/>
    </source>
</evidence>
<dbReference type="Pfam" id="PF02954">
    <property type="entry name" value="HTH_8"/>
    <property type="match status" value="1"/>
</dbReference>
<dbReference type="Pfam" id="PF25601">
    <property type="entry name" value="AAA_lid_14"/>
    <property type="match status" value="1"/>
</dbReference>